<feature type="compositionally biased region" description="Low complexity" evidence="1">
    <location>
        <begin position="19"/>
        <end position="30"/>
    </location>
</feature>
<feature type="region of interest" description="Disordered" evidence="1">
    <location>
        <begin position="1"/>
        <end position="131"/>
    </location>
</feature>
<sequence length="232" mass="25743">MANRRHRPSKKNRASRQKAAQQNDDGAADGTTAFTPSKQRPPKETQDYVGAKSRGSEVIVLKYYTPHPDNSQARGRSSSVPYREKPGTLFPDHEEQKHEEEQSAGGERGSSTPARRWSCSASLQRGRSPSSNLGSGLVWGILWCLTGDVEAIHGSPDKTKAYRKDNSNILTLISVDRRAYSTCGAVHADAYRDQPCRHKVLWLSESSDRPAWSGLGSPQRPVLEWTSNIRDD</sequence>
<accession>A0AA97NTW6</accession>
<feature type="compositionally biased region" description="Basic residues" evidence="1">
    <location>
        <begin position="1"/>
        <end position="16"/>
    </location>
</feature>
<gene>
    <name evidence="2" type="ORF">OOU_Y34scaffold00666g137</name>
</gene>
<proteinExistence type="predicted"/>
<feature type="compositionally biased region" description="Basic and acidic residues" evidence="1">
    <location>
        <begin position="82"/>
        <end position="101"/>
    </location>
</feature>
<evidence type="ECO:0000256" key="1">
    <source>
        <dbReference type="SAM" id="MobiDB-lite"/>
    </source>
</evidence>
<evidence type="ECO:0000313" key="2">
    <source>
        <dbReference type="EMBL" id="ELQ36276.1"/>
    </source>
</evidence>
<feature type="compositionally biased region" description="Polar residues" evidence="1">
    <location>
        <begin position="109"/>
        <end position="131"/>
    </location>
</feature>
<name>A0AA97NTW6_PYRO3</name>
<feature type="compositionally biased region" description="Polar residues" evidence="1">
    <location>
        <begin position="68"/>
        <end position="80"/>
    </location>
</feature>
<dbReference type="EMBL" id="JH793700">
    <property type="protein sequence ID" value="ELQ36276.1"/>
    <property type="molecule type" value="Genomic_DNA"/>
</dbReference>
<dbReference type="Proteomes" id="UP000011086">
    <property type="component" value="Unassembled WGS sequence"/>
</dbReference>
<organism evidence="2">
    <name type="scientific">Pyricularia oryzae (strain Y34)</name>
    <name type="common">Rice blast fungus</name>
    <name type="synonym">Magnaporthe oryzae</name>
    <dbReference type="NCBI Taxonomy" id="1143189"/>
    <lineage>
        <taxon>Eukaryota</taxon>
        <taxon>Fungi</taxon>
        <taxon>Dikarya</taxon>
        <taxon>Ascomycota</taxon>
        <taxon>Pezizomycotina</taxon>
        <taxon>Sordariomycetes</taxon>
        <taxon>Sordariomycetidae</taxon>
        <taxon>Magnaporthales</taxon>
        <taxon>Pyriculariaceae</taxon>
        <taxon>Pyricularia</taxon>
    </lineage>
</organism>
<dbReference type="AlphaFoldDB" id="A0AA97NTW6"/>
<reference evidence="2" key="1">
    <citation type="journal article" date="2012" name="PLoS Genet.">
        <title>Comparative analysis of the genomes of two field isolates of the rice blast fungus Magnaporthe oryzae.</title>
        <authorList>
            <person name="Xue M."/>
            <person name="Yang J."/>
            <person name="Li Z."/>
            <person name="Hu S."/>
            <person name="Yao N."/>
            <person name="Dean R.A."/>
            <person name="Zhao W."/>
            <person name="Shen M."/>
            <person name="Zhang H."/>
            <person name="Li C."/>
            <person name="Liu L."/>
            <person name="Cao L."/>
            <person name="Xu X."/>
            <person name="Xing Y."/>
            <person name="Hsiang T."/>
            <person name="Zhang Z."/>
            <person name="Xu J.R."/>
            <person name="Peng Y.L."/>
        </authorList>
    </citation>
    <scope>NUCLEOTIDE SEQUENCE</scope>
    <source>
        <strain evidence="2">Y34</strain>
    </source>
</reference>
<protein>
    <submittedName>
        <fullName evidence="2">Uncharacterized protein</fullName>
    </submittedName>
</protein>